<dbReference type="EMBL" id="VYZE01000289">
    <property type="protein sequence ID" value="NWU65843.1"/>
    <property type="molecule type" value="Genomic_DNA"/>
</dbReference>
<dbReference type="InterPro" id="IPR036834">
    <property type="entry name" value="Bcl-2-like_sf"/>
</dbReference>
<protein>
    <submittedName>
        <fullName evidence="1">B2L15 protein</fullName>
    </submittedName>
</protein>
<reference evidence="1 2" key="1">
    <citation type="submission" date="2019-09" db="EMBL/GenBank/DDBJ databases">
        <title>Bird 10,000 Genomes (B10K) Project - Family phase.</title>
        <authorList>
            <person name="Zhang G."/>
        </authorList>
    </citation>
    <scope>NUCLEOTIDE SEQUENCE [LARGE SCALE GENOMIC DNA]</scope>
    <source>
        <strain evidence="1">B10K-DU-027-49</strain>
        <tissue evidence="1">Muscle</tissue>
    </source>
</reference>
<dbReference type="GO" id="GO:0042981">
    <property type="term" value="P:regulation of apoptotic process"/>
    <property type="evidence" value="ECO:0007669"/>
    <property type="project" value="InterPro"/>
</dbReference>
<feature type="non-terminal residue" evidence="1">
    <location>
        <position position="179"/>
    </location>
</feature>
<evidence type="ECO:0000313" key="1">
    <source>
        <dbReference type="EMBL" id="NWU65843.1"/>
    </source>
</evidence>
<comment type="caution">
    <text evidence="1">The sequence shown here is derived from an EMBL/GenBank/DDBJ whole genome shotgun (WGS) entry which is preliminary data.</text>
</comment>
<name>A0A7K5YKU1_9AVES</name>
<keyword evidence="2" id="KW-1185">Reference proteome</keyword>
<gene>
    <name evidence="1" type="primary">Bcl2l15</name>
    <name evidence="1" type="ORF">PTEBUR_R08821</name>
</gene>
<evidence type="ECO:0000313" key="2">
    <source>
        <dbReference type="Proteomes" id="UP000522270"/>
    </source>
</evidence>
<dbReference type="PANTHER" id="PTHR36466">
    <property type="entry name" value="BCL-2-LIKE PROTEIN 15"/>
    <property type="match status" value="1"/>
</dbReference>
<dbReference type="AlphaFoldDB" id="A0A7K5YKU1"/>
<feature type="non-terminal residue" evidence="1">
    <location>
        <position position="1"/>
    </location>
</feature>
<proteinExistence type="predicted"/>
<dbReference type="PANTHER" id="PTHR36466:SF1">
    <property type="entry name" value="BCL-2-LIKE PROTEIN 15"/>
    <property type="match status" value="1"/>
</dbReference>
<dbReference type="Proteomes" id="UP000522270">
    <property type="component" value="Unassembled WGS sequence"/>
</dbReference>
<dbReference type="OrthoDB" id="9950208at2759"/>
<dbReference type="SUPFAM" id="SSF56854">
    <property type="entry name" value="Bcl-2 inhibitors of programmed cell death"/>
    <property type="match status" value="1"/>
</dbReference>
<dbReference type="InterPro" id="IPR033543">
    <property type="entry name" value="BCL2L15"/>
</dbReference>
<sequence length="179" mass="19816">AAMATFEEQTEWVVEALFSDLLSEDECDCRSLEMDSGAPGRSAGEPPDRFDPVVIASRLRRIGDQCNLDFERVSSEALAAVLRGKRVSAGDAPLQLPSRCLQMEKFGAAVESLSRSWSDQNPELLYERAFLSVSVKLLMYVVEKVPALVRPHQLAQVINGNSQVRSYIEACGGWVRTPR</sequence>
<accession>A0A7K5YKU1</accession>
<organism evidence="1 2">
    <name type="scientific">Pterocles burchelli</name>
    <dbReference type="NCBI Taxonomy" id="2585816"/>
    <lineage>
        <taxon>Eukaryota</taxon>
        <taxon>Metazoa</taxon>
        <taxon>Chordata</taxon>
        <taxon>Craniata</taxon>
        <taxon>Vertebrata</taxon>
        <taxon>Euteleostomi</taxon>
        <taxon>Archelosauria</taxon>
        <taxon>Archosauria</taxon>
        <taxon>Dinosauria</taxon>
        <taxon>Saurischia</taxon>
        <taxon>Theropoda</taxon>
        <taxon>Coelurosauria</taxon>
        <taxon>Aves</taxon>
        <taxon>Neognathae</taxon>
        <taxon>Neoaves</taxon>
        <taxon>Columbimorphae</taxon>
        <taxon>Pterocliformes</taxon>
        <taxon>Pteroclidae</taxon>
        <taxon>Pterocles</taxon>
    </lineage>
</organism>